<comment type="caution">
    <text evidence="2">The sequence shown here is derived from an EMBL/GenBank/DDBJ whole genome shotgun (WGS) entry which is preliminary data.</text>
</comment>
<feature type="coiled-coil region" evidence="1">
    <location>
        <begin position="121"/>
        <end position="148"/>
    </location>
</feature>
<organism evidence="2 3">
    <name type="scientific">Sinomicrobium weinanense</name>
    <dbReference type="NCBI Taxonomy" id="2842200"/>
    <lineage>
        <taxon>Bacteria</taxon>
        <taxon>Pseudomonadati</taxon>
        <taxon>Bacteroidota</taxon>
        <taxon>Flavobacteriia</taxon>
        <taxon>Flavobacteriales</taxon>
        <taxon>Flavobacteriaceae</taxon>
        <taxon>Sinomicrobium</taxon>
    </lineage>
</organism>
<dbReference type="AlphaFoldDB" id="A0A926JPR4"/>
<reference evidence="2 3" key="1">
    <citation type="submission" date="2020-09" db="EMBL/GenBank/DDBJ databases">
        <title>Sinomicrobium weinanense sp. nov., a halophilic bacteria isolated from saline-alkali soil.</title>
        <authorList>
            <person name="Wu P."/>
            <person name="Ren H."/>
            <person name="Mei Y."/>
            <person name="Liang Y."/>
            <person name="Chen Z."/>
        </authorList>
    </citation>
    <scope>NUCLEOTIDE SEQUENCE [LARGE SCALE GENOMIC DNA]</scope>
    <source>
        <strain evidence="2 3">FJxs</strain>
    </source>
</reference>
<protein>
    <submittedName>
        <fullName evidence="2">Uncharacterized protein</fullName>
    </submittedName>
</protein>
<accession>A0A926JPR4</accession>
<dbReference type="RefSeq" id="WP_187964227.1">
    <property type="nucleotide sequence ID" value="NZ_JACVDC010000006.1"/>
</dbReference>
<dbReference type="EMBL" id="JACVDC010000006">
    <property type="protein sequence ID" value="MBC9795074.1"/>
    <property type="molecule type" value="Genomic_DNA"/>
</dbReference>
<proteinExistence type="predicted"/>
<keyword evidence="1" id="KW-0175">Coiled coil</keyword>
<evidence type="ECO:0000313" key="2">
    <source>
        <dbReference type="EMBL" id="MBC9795074.1"/>
    </source>
</evidence>
<keyword evidence="3" id="KW-1185">Reference proteome</keyword>
<evidence type="ECO:0000313" key="3">
    <source>
        <dbReference type="Proteomes" id="UP000653730"/>
    </source>
</evidence>
<name>A0A926JPR4_9FLAO</name>
<evidence type="ECO:0000256" key="1">
    <source>
        <dbReference type="SAM" id="Coils"/>
    </source>
</evidence>
<dbReference type="Proteomes" id="UP000653730">
    <property type="component" value="Unassembled WGS sequence"/>
</dbReference>
<gene>
    <name evidence="2" type="ORF">IBL28_03785</name>
</gene>
<sequence>MGKKMDYSFYTKEQEAREKAVADKQTKSKSDSGQTARYRCEQSVVMKLNGIIHSHADTKREFMVHKSPKNAEFTIKVEMVDNIVEAYQQQLELAIKLVCEIDKIKSDILVSVDDSGKMDKILNHTEIVEKWKKKKEEFENDFAFMRNENSKKEFEKFLEMNNEQISTPENIKNDLNTKLFFDLFFDKYLVGNENFGDYIRTYHSQLFDGYGVGLDFSQDILAESPKEVKVRKVSTLDKTKLDIAFLEKQYDTKFKPMVKYKFSEYNFSVRETSTINTEDHWIEESNVTMIEEVKNNVQVLIDYKLRKIET</sequence>